<gene>
    <name evidence="3" type="ORF">N0V89_002319</name>
</gene>
<sequence length="252" mass="28884">MDRFRYDGDTSASVELTDEQQAQKAVQVLNGNDSLGSPVYLRPLNPEFDWDAFHTADRTYSRFVREDEAGTRKAVQPFIEGRRVRIAVKSPAWGNKGESPTQRRDTDLKALERAFDRFGIESISRLTPQFGHTTYQPKFFCHIDFTTKEGADEAIRAIHDTEIEGVLVWAKRSEVDSTKAFQIGKVDKGLLVELQEKGLAPPDSEIHPDWVSKSAKKDPMNFDRHRNWQDKTRPPHKRAYRSKYETVETAAE</sequence>
<accession>A0A9W9CEJ9</accession>
<dbReference type="OrthoDB" id="272703at2759"/>
<dbReference type="RefSeq" id="XP_056074602.1">
    <property type="nucleotide sequence ID" value="XM_056211129.1"/>
</dbReference>
<feature type="domain" description="RRM" evidence="2">
    <location>
        <begin position="104"/>
        <end position="165"/>
    </location>
</feature>
<name>A0A9W9CEJ9_9PLEO</name>
<evidence type="ECO:0000313" key="4">
    <source>
        <dbReference type="Proteomes" id="UP001140513"/>
    </source>
</evidence>
<dbReference type="EMBL" id="JAPEUX010000002">
    <property type="protein sequence ID" value="KAJ4357743.1"/>
    <property type="molecule type" value="Genomic_DNA"/>
</dbReference>
<dbReference type="InterPro" id="IPR000504">
    <property type="entry name" value="RRM_dom"/>
</dbReference>
<dbReference type="InterPro" id="IPR012677">
    <property type="entry name" value="Nucleotide-bd_a/b_plait_sf"/>
</dbReference>
<dbReference type="Proteomes" id="UP001140513">
    <property type="component" value="Unassembled WGS sequence"/>
</dbReference>
<dbReference type="Gene3D" id="3.30.70.330">
    <property type="match status" value="1"/>
</dbReference>
<comment type="caution">
    <text evidence="3">The sequence shown here is derived from an EMBL/GenBank/DDBJ whole genome shotgun (WGS) entry which is preliminary data.</text>
</comment>
<dbReference type="InterPro" id="IPR035979">
    <property type="entry name" value="RBD_domain_sf"/>
</dbReference>
<evidence type="ECO:0000256" key="1">
    <source>
        <dbReference type="SAM" id="MobiDB-lite"/>
    </source>
</evidence>
<dbReference type="GeneID" id="80905849"/>
<dbReference type="Pfam" id="PF00076">
    <property type="entry name" value="RRM_1"/>
    <property type="match status" value="1"/>
</dbReference>
<dbReference type="GO" id="GO:0003723">
    <property type="term" value="F:RNA binding"/>
    <property type="evidence" value="ECO:0007669"/>
    <property type="project" value="InterPro"/>
</dbReference>
<feature type="region of interest" description="Disordered" evidence="1">
    <location>
        <begin position="202"/>
        <end position="252"/>
    </location>
</feature>
<dbReference type="CDD" id="cd00590">
    <property type="entry name" value="RRM_SF"/>
    <property type="match status" value="1"/>
</dbReference>
<dbReference type="AlphaFoldDB" id="A0A9W9CEJ9"/>
<proteinExistence type="predicted"/>
<protein>
    <recommendedName>
        <fullName evidence="2">RRM domain-containing protein</fullName>
    </recommendedName>
</protein>
<dbReference type="SUPFAM" id="SSF54928">
    <property type="entry name" value="RNA-binding domain, RBD"/>
    <property type="match status" value="1"/>
</dbReference>
<keyword evidence="4" id="KW-1185">Reference proteome</keyword>
<evidence type="ECO:0000313" key="3">
    <source>
        <dbReference type="EMBL" id="KAJ4357743.1"/>
    </source>
</evidence>
<feature type="compositionally biased region" description="Basic and acidic residues" evidence="1">
    <location>
        <begin position="204"/>
        <end position="233"/>
    </location>
</feature>
<organism evidence="3 4">
    <name type="scientific">Didymosphaeria variabile</name>
    <dbReference type="NCBI Taxonomy" id="1932322"/>
    <lineage>
        <taxon>Eukaryota</taxon>
        <taxon>Fungi</taxon>
        <taxon>Dikarya</taxon>
        <taxon>Ascomycota</taxon>
        <taxon>Pezizomycotina</taxon>
        <taxon>Dothideomycetes</taxon>
        <taxon>Pleosporomycetidae</taxon>
        <taxon>Pleosporales</taxon>
        <taxon>Massarineae</taxon>
        <taxon>Didymosphaeriaceae</taxon>
        <taxon>Didymosphaeria</taxon>
    </lineage>
</organism>
<evidence type="ECO:0000259" key="2">
    <source>
        <dbReference type="Pfam" id="PF00076"/>
    </source>
</evidence>
<reference evidence="3" key="1">
    <citation type="submission" date="2022-10" db="EMBL/GenBank/DDBJ databases">
        <title>Tapping the CABI collections for fungal endophytes: first genome assemblies for Collariella, Neodidymelliopsis, Ascochyta clinopodiicola, Didymella pomorum, Didymosphaeria variabile, Neocosmospora piperis and Neocucurbitaria cava.</title>
        <authorList>
            <person name="Hill R."/>
        </authorList>
    </citation>
    <scope>NUCLEOTIDE SEQUENCE</scope>
    <source>
        <strain evidence="3">IMI 356815</strain>
    </source>
</reference>